<sequence>MIFEEQSGDRGQAPRGLLVAEDMSIGYRHKAEVVEVAKDLSLALQAGEFVCLLGPNGAGKSTLIRTLSGMQQALSGRVCLGAQDYHLIAPRERAKQVSVVLTETMPIGMMDVYSLVALGRHPYSGWLGGLNRHDRERIAWALQAVGADVLAERQVSELSDGERQKVSIARALAQEAKVMLLDEPTAYLDLPRRVELMTILRELAHREQMGLLLSTHDLELALRFADKLWVMTADGQLLQGAPEVLALSGEFASVFANENLEWDAGRGLFRAPLIPCLQVLIKGDGDRALWTRRAMERLGFGVTADEAFALCIEVTAQAWLVTRAGADTIVVGSIAELIDWVQAEDWA</sequence>
<dbReference type="SUPFAM" id="SSF52540">
    <property type="entry name" value="P-loop containing nucleoside triphosphate hydrolases"/>
    <property type="match status" value="1"/>
</dbReference>
<accession>D5EK46</accession>
<dbReference type="Pfam" id="PF00005">
    <property type="entry name" value="ABC_tran"/>
    <property type="match status" value="1"/>
</dbReference>
<dbReference type="CDD" id="cd03214">
    <property type="entry name" value="ABC_Iron-Siderophores_B12_Hemin"/>
    <property type="match status" value="1"/>
</dbReference>
<keyword evidence="1" id="KW-0547">Nucleotide-binding</keyword>
<feature type="domain" description="ABC transporter" evidence="3">
    <location>
        <begin position="18"/>
        <end position="258"/>
    </location>
</feature>
<dbReference type="AlphaFoldDB" id="D5EK46"/>
<dbReference type="SMART" id="SM00382">
    <property type="entry name" value="AAA"/>
    <property type="match status" value="1"/>
</dbReference>
<dbReference type="STRING" id="583355.Caka_1776"/>
<name>D5EK46_CORAD</name>
<dbReference type="InterPro" id="IPR003439">
    <property type="entry name" value="ABC_transporter-like_ATP-bd"/>
</dbReference>
<proteinExistence type="predicted"/>
<dbReference type="PANTHER" id="PTHR42794:SF2">
    <property type="entry name" value="ABC TRANSPORTER ATP-BINDING PROTEIN"/>
    <property type="match status" value="1"/>
</dbReference>
<dbReference type="Gene3D" id="3.40.50.300">
    <property type="entry name" value="P-loop containing nucleotide triphosphate hydrolases"/>
    <property type="match status" value="1"/>
</dbReference>
<keyword evidence="5" id="KW-1185">Reference proteome</keyword>
<dbReference type="InterPro" id="IPR027417">
    <property type="entry name" value="P-loop_NTPase"/>
</dbReference>
<dbReference type="InterPro" id="IPR003593">
    <property type="entry name" value="AAA+_ATPase"/>
</dbReference>
<gene>
    <name evidence="4" type="ordered locus">Caka_1776</name>
</gene>
<organism evidence="4 5">
    <name type="scientific">Coraliomargarita akajimensis (strain DSM 45221 / IAM 15411 / JCM 23193 / KCTC 12865 / 04OKA010-24)</name>
    <dbReference type="NCBI Taxonomy" id="583355"/>
    <lineage>
        <taxon>Bacteria</taxon>
        <taxon>Pseudomonadati</taxon>
        <taxon>Verrucomicrobiota</taxon>
        <taxon>Opitutia</taxon>
        <taxon>Puniceicoccales</taxon>
        <taxon>Coraliomargaritaceae</taxon>
        <taxon>Coraliomargarita</taxon>
    </lineage>
</organism>
<dbReference type="KEGG" id="caa:Caka_1776"/>
<evidence type="ECO:0000313" key="5">
    <source>
        <dbReference type="Proteomes" id="UP000000925"/>
    </source>
</evidence>
<reference evidence="4 5" key="1">
    <citation type="journal article" date="2010" name="Stand. Genomic Sci.">
        <title>Complete genome sequence of Coraliomargarita akajimensis type strain (04OKA010-24).</title>
        <authorList>
            <person name="Mavromatis K."/>
            <person name="Abt B."/>
            <person name="Brambilla E."/>
            <person name="Lapidus A."/>
            <person name="Copeland A."/>
            <person name="Deshpande S."/>
            <person name="Nolan M."/>
            <person name="Lucas S."/>
            <person name="Tice H."/>
            <person name="Cheng J.F."/>
            <person name="Han C."/>
            <person name="Detter J.C."/>
            <person name="Woyke T."/>
            <person name="Goodwin L."/>
            <person name="Pitluck S."/>
            <person name="Held B."/>
            <person name="Brettin T."/>
            <person name="Tapia R."/>
            <person name="Ivanova N."/>
            <person name="Mikhailova N."/>
            <person name="Pati A."/>
            <person name="Liolios K."/>
            <person name="Chen A."/>
            <person name="Palaniappan K."/>
            <person name="Land M."/>
            <person name="Hauser L."/>
            <person name="Chang Y.J."/>
            <person name="Jeffries C.D."/>
            <person name="Rohde M."/>
            <person name="Goker M."/>
            <person name="Bristow J."/>
            <person name="Eisen J.A."/>
            <person name="Markowitz V."/>
            <person name="Hugenholtz P."/>
            <person name="Klenk H.P."/>
            <person name="Kyrpides N.C."/>
        </authorList>
    </citation>
    <scope>NUCLEOTIDE SEQUENCE [LARGE SCALE GENOMIC DNA]</scope>
    <source>
        <strain evidence="5">DSM 45221 / IAM 15411 / JCM 23193 / KCTC 12865</strain>
    </source>
</reference>
<protein>
    <submittedName>
        <fullName evidence="4">ABC transporter related protein</fullName>
    </submittedName>
</protein>
<dbReference type="eggNOG" id="COG1120">
    <property type="taxonomic scope" value="Bacteria"/>
</dbReference>
<dbReference type="HOGENOM" id="CLU_000604_1_11_0"/>
<dbReference type="Proteomes" id="UP000000925">
    <property type="component" value="Chromosome"/>
</dbReference>
<evidence type="ECO:0000259" key="3">
    <source>
        <dbReference type="PROSITE" id="PS50893"/>
    </source>
</evidence>
<evidence type="ECO:0000256" key="2">
    <source>
        <dbReference type="ARBA" id="ARBA00022840"/>
    </source>
</evidence>
<keyword evidence="2" id="KW-0067">ATP-binding</keyword>
<dbReference type="PANTHER" id="PTHR42794">
    <property type="entry name" value="HEMIN IMPORT ATP-BINDING PROTEIN HMUV"/>
    <property type="match status" value="1"/>
</dbReference>
<dbReference type="GO" id="GO:0016887">
    <property type="term" value="F:ATP hydrolysis activity"/>
    <property type="evidence" value="ECO:0007669"/>
    <property type="project" value="InterPro"/>
</dbReference>
<dbReference type="PROSITE" id="PS50893">
    <property type="entry name" value="ABC_TRANSPORTER_2"/>
    <property type="match status" value="1"/>
</dbReference>
<dbReference type="EMBL" id="CP001998">
    <property type="protein sequence ID" value="ADE54795.1"/>
    <property type="molecule type" value="Genomic_DNA"/>
</dbReference>
<evidence type="ECO:0000313" key="4">
    <source>
        <dbReference type="EMBL" id="ADE54795.1"/>
    </source>
</evidence>
<evidence type="ECO:0000256" key="1">
    <source>
        <dbReference type="ARBA" id="ARBA00022741"/>
    </source>
</evidence>
<dbReference type="GO" id="GO:0005524">
    <property type="term" value="F:ATP binding"/>
    <property type="evidence" value="ECO:0007669"/>
    <property type="project" value="UniProtKB-KW"/>
</dbReference>